<accession>A0A5B1CES1</accession>
<evidence type="ECO:0000313" key="2">
    <source>
        <dbReference type="Proteomes" id="UP000322699"/>
    </source>
</evidence>
<comment type="caution">
    <text evidence="1">The sequence shown here is derived from an EMBL/GenBank/DDBJ whole genome shotgun (WGS) entry which is preliminary data.</text>
</comment>
<gene>
    <name evidence="1" type="ORF">LF1_08940</name>
</gene>
<dbReference type="EMBL" id="VRLW01000001">
    <property type="protein sequence ID" value="KAA1258375.1"/>
    <property type="molecule type" value="Genomic_DNA"/>
</dbReference>
<reference evidence="1 2" key="1">
    <citation type="submission" date="2019-08" db="EMBL/GenBank/DDBJ databases">
        <title>Deep-cultivation of Planctomycetes and their phenomic and genomic characterization uncovers novel biology.</title>
        <authorList>
            <person name="Wiegand S."/>
            <person name="Jogler M."/>
            <person name="Boedeker C."/>
            <person name="Pinto D."/>
            <person name="Vollmers J."/>
            <person name="Rivas-Marin E."/>
            <person name="Kohn T."/>
            <person name="Peeters S.H."/>
            <person name="Heuer A."/>
            <person name="Rast P."/>
            <person name="Oberbeckmann S."/>
            <person name="Bunk B."/>
            <person name="Jeske O."/>
            <person name="Meyerdierks A."/>
            <person name="Storesund J.E."/>
            <person name="Kallscheuer N."/>
            <person name="Luecker S."/>
            <person name="Lage O.M."/>
            <person name="Pohl T."/>
            <person name="Merkel B.J."/>
            <person name="Hornburger P."/>
            <person name="Mueller R.-W."/>
            <person name="Bruemmer F."/>
            <person name="Labrenz M."/>
            <person name="Spormann A.M."/>
            <person name="Op Den Camp H."/>
            <person name="Overmann J."/>
            <person name="Amann R."/>
            <person name="Jetten M.S.M."/>
            <person name="Mascher T."/>
            <person name="Medema M.H."/>
            <person name="Devos D.P."/>
            <person name="Kaster A.-K."/>
            <person name="Ovreas L."/>
            <person name="Rohde M."/>
            <person name="Galperin M.Y."/>
            <person name="Jogler C."/>
        </authorList>
    </citation>
    <scope>NUCLEOTIDE SEQUENCE [LARGE SCALE GENOMIC DNA]</scope>
    <source>
        <strain evidence="1 2">LF1</strain>
    </source>
</reference>
<evidence type="ECO:0000313" key="1">
    <source>
        <dbReference type="EMBL" id="KAA1258375.1"/>
    </source>
</evidence>
<keyword evidence="2" id="KW-1185">Reference proteome</keyword>
<dbReference type="AlphaFoldDB" id="A0A5B1CES1"/>
<sequence>MVAAGQMARLRRWRSGDRVPVVVLYLPSVTQTAWFRERRLPGEPTRISATIAKTIAKTIDTAKTGKPQQLVAVAGTCHSVHAYAKVYA</sequence>
<proteinExistence type="predicted"/>
<organism evidence="1 2">
    <name type="scientific">Rubripirellula obstinata</name>
    <dbReference type="NCBI Taxonomy" id="406547"/>
    <lineage>
        <taxon>Bacteria</taxon>
        <taxon>Pseudomonadati</taxon>
        <taxon>Planctomycetota</taxon>
        <taxon>Planctomycetia</taxon>
        <taxon>Pirellulales</taxon>
        <taxon>Pirellulaceae</taxon>
        <taxon>Rubripirellula</taxon>
    </lineage>
</organism>
<name>A0A5B1CES1_9BACT</name>
<protein>
    <submittedName>
        <fullName evidence="1">Uncharacterized protein</fullName>
    </submittedName>
</protein>
<dbReference type="Proteomes" id="UP000322699">
    <property type="component" value="Unassembled WGS sequence"/>
</dbReference>